<name>A0ABN9VEI2_9DINO</name>
<evidence type="ECO:0008006" key="4">
    <source>
        <dbReference type="Google" id="ProtNLM"/>
    </source>
</evidence>
<dbReference type="Proteomes" id="UP001189429">
    <property type="component" value="Unassembled WGS sequence"/>
</dbReference>
<keyword evidence="3" id="KW-1185">Reference proteome</keyword>
<organism evidence="2 3">
    <name type="scientific">Prorocentrum cordatum</name>
    <dbReference type="NCBI Taxonomy" id="2364126"/>
    <lineage>
        <taxon>Eukaryota</taxon>
        <taxon>Sar</taxon>
        <taxon>Alveolata</taxon>
        <taxon>Dinophyceae</taxon>
        <taxon>Prorocentrales</taxon>
        <taxon>Prorocentraceae</taxon>
        <taxon>Prorocentrum</taxon>
    </lineage>
</organism>
<sequence length="106" mass="10464">MGAGADSIQRHGTAPLSDHNSNSTNQAMFSCMTGLAGEAADRFVARPSLAVTTADIIGDVEVADVSMGGGPAGRAGVSAKVGDVPTGQGSVGGSYQPAEDARCETP</sequence>
<protein>
    <recommendedName>
        <fullName evidence="4">Subtilisin</fullName>
    </recommendedName>
</protein>
<feature type="region of interest" description="Disordered" evidence="1">
    <location>
        <begin position="64"/>
        <end position="106"/>
    </location>
</feature>
<evidence type="ECO:0000256" key="1">
    <source>
        <dbReference type="SAM" id="MobiDB-lite"/>
    </source>
</evidence>
<gene>
    <name evidence="2" type="ORF">PCOR1329_LOCUS57349</name>
</gene>
<proteinExistence type="predicted"/>
<accession>A0ABN9VEI2</accession>
<reference evidence="2" key="1">
    <citation type="submission" date="2023-10" db="EMBL/GenBank/DDBJ databases">
        <authorList>
            <person name="Chen Y."/>
            <person name="Shah S."/>
            <person name="Dougan E. K."/>
            <person name="Thang M."/>
            <person name="Chan C."/>
        </authorList>
    </citation>
    <scope>NUCLEOTIDE SEQUENCE [LARGE SCALE GENOMIC DNA]</scope>
</reference>
<feature type="region of interest" description="Disordered" evidence="1">
    <location>
        <begin position="1"/>
        <end position="26"/>
    </location>
</feature>
<evidence type="ECO:0000313" key="2">
    <source>
        <dbReference type="EMBL" id="CAK0871543.1"/>
    </source>
</evidence>
<dbReference type="EMBL" id="CAUYUJ010017082">
    <property type="protein sequence ID" value="CAK0871543.1"/>
    <property type="molecule type" value="Genomic_DNA"/>
</dbReference>
<comment type="caution">
    <text evidence="2">The sequence shown here is derived from an EMBL/GenBank/DDBJ whole genome shotgun (WGS) entry which is preliminary data.</text>
</comment>
<evidence type="ECO:0000313" key="3">
    <source>
        <dbReference type="Proteomes" id="UP001189429"/>
    </source>
</evidence>